<keyword evidence="1" id="KW-0963">Cytoplasm</keyword>
<dbReference type="InterPro" id="IPR001057">
    <property type="entry name" value="Glu/AcGlu_kinase"/>
</dbReference>
<comment type="caution">
    <text evidence="9">The sequence shown here is derived from an EMBL/GenBank/DDBJ whole genome shotgun (WGS) entry which is preliminary data.</text>
</comment>
<reference evidence="9" key="1">
    <citation type="journal article" date="2015" name="Proc. Natl. Acad. Sci. U.S.A.">
        <title>Networks of energetic and metabolic interactions define dynamics in microbial communities.</title>
        <authorList>
            <person name="Embree M."/>
            <person name="Liu J.K."/>
            <person name="Al-Bassam M.M."/>
            <person name="Zengler K."/>
        </authorList>
    </citation>
    <scope>NUCLEOTIDE SEQUENCE</scope>
</reference>
<dbReference type="GO" id="GO:0003723">
    <property type="term" value="F:RNA binding"/>
    <property type="evidence" value="ECO:0007669"/>
    <property type="project" value="InterPro"/>
</dbReference>
<evidence type="ECO:0000256" key="3">
    <source>
        <dbReference type="ARBA" id="ARBA00022650"/>
    </source>
</evidence>
<evidence type="ECO:0000256" key="7">
    <source>
        <dbReference type="ARBA" id="ARBA00022840"/>
    </source>
</evidence>
<evidence type="ECO:0000256" key="5">
    <source>
        <dbReference type="ARBA" id="ARBA00022741"/>
    </source>
</evidence>
<dbReference type="PRINTS" id="PR00474">
    <property type="entry name" value="GLU5KINASE"/>
</dbReference>
<evidence type="ECO:0000259" key="8">
    <source>
        <dbReference type="SMART" id="SM00359"/>
    </source>
</evidence>
<dbReference type="FunFam" id="2.30.130.10:FF:000007">
    <property type="entry name" value="Glutamate 5-kinase"/>
    <property type="match status" value="1"/>
</dbReference>
<dbReference type="Gene3D" id="3.40.1160.10">
    <property type="entry name" value="Acetylglutamate kinase-like"/>
    <property type="match status" value="2"/>
</dbReference>
<dbReference type="InterPro" id="IPR005715">
    <property type="entry name" value="Glu_5kinase/COase_Synthase"/>
</dbReference>
<dbReference type="CDD" id="cd21157">
    <property type="entry name" value="PUA_G5K"/>
    <property type="match status" value="1"/>
</dbReference>
<dbReference type="PROSITE" id="PS00902">
    <property type="entry name" value="GLUTAMATE_5_KINASE"/>
    <property type="match status" value="1"/>
</dbReference>
<dbReference type="InterPro" id="IPR036974">
    <property type="entry name" value="PUA_sf"/>
</dbReference>
<dbReference type="CDD" id="cd04242">
    <property type="entry name" value="AAK_G5K_ProB"/>
    <property type="match status" value="1"/>
</dbReference>
<dbReference type="InterPro" id="IPR041739">
    <property type="entry name" value="G5K_ProB"/>
</dbReference>
<dbReference type="InterPro" id="IPR001048">
    <property type="entry name" value="Asp/Glu/Uridylate_kinase"/>
</dbReference>
<dbReference type="InterPro" id="IPR002478">
    <property type="entry name" value="PUA"/>
</dbReference>
<evidence type="ECO:0000256" key="1">
    <source>
        <dbReference type="ARBA" id="ARBA00022490"/>
    </source>
</evidence>
<dbReference type="NCBIfam" id="TIGR01027">
    <property type="entry name" value="proB"/>
    <property type="match status" value="1"/>
</dbReference>
<evidence type="ECO:0000313" key="9">
    <source>
        <dbReference type="EMBL" id="KUG22855.1"/>
    </source>
</evidence>
<dbReference type="Pfam" id="PF00696">
    <property type="entry name" value="AA_kinase"/>
    <property type="match status" value="1"/>
</dbReference>
<protein>
    <submittedName>
        <fullName evidence="9">Glutamate 5-kinase / rna-binding c-terminal domain pua</fullName>
        <ecNumber evidence="9">2.7.2.11</ecNumber>
    </submittedName>
</protein>
<dbReference type="PIRSF" id="PIRSF000729">
    <property type="entry name" value="GK"/>
    <property type="match status" value="1"/>
</dbReference>
<keyword evidence="6 9" id="KW-0418">Kinase</keyword>
<dbReference type="HAMAP" id="MF_00456">
    <property type="entry name" value="ProB"/>
    <property type="match status" value="1"/>
</dbReference>
<name>A0A0W8FPL6_9ZZZZ</name>
<keyword evidence="4 9" id="KW-0808">Transferase</keyword>
<keyword evidence="7" id="KW-0067">ATP-binding</keyword>
<dbReference type="PROSITE" id="PS50890">
    <property type="entry name" value="PUA"/>
    <property type="match status" value="1"/>
</dbReference>
<dbReference type="GO" id="GO:0005829">
    <property type="term" value="C:cytosol"/>
    <property type="evidence" value="ECO:0007669"/>
    <property type="project" value="TreeGrafter"/>
</dbReference>
<evidence type="ECO:0000256" key="4">
    <source>
        <dbReference type="ARBA" id="ARBA00022679"/>
    </source>
</evidence>
<dbReference type="GO" id="GO:0008652">
    <property type="term" value="P:amino acid biosynthetic process"/>
    <property type="evidence" value="ECO:0007669"/>
    <property type="project" value="UniProtKB-KW"/>
</dbReference>
<dbReference type="FunFam" id="3.40.1160.10:FF:000018">
    <property type="entry name" value="Glutamate 5-kinase"/>
    <property type="match status" value="1"/>
</dbReference>
<organism evidence="9">
    <name type="scientific">hydrocarbon metagenome</name>
    <dbReference type="NCBI Taxonomy" id="938273"/>
    <lineage>
        <taxon>unclassified sequences</taxon>
        <taxon>metagenomes</taxon>
        <taxon>ecological metagenomes</taxon>
    </lineage>
</organism>
<dbReference type="EC" id="2.7.2.11" evidence="9"/>
<accession>A0A0W8FPL6</accession>
<dbReference type="InterPro" id="IPR036393">
    <property type="entry name" value="AceGlu_kinase-like_sf"/>
</dbReference>
<dbReference type="PANTHER" id="PTHR43654">
    <property type="entry name" value="GLUTAMATE 5-KINASE"/>
    <property type="match status" value="1"/>
</dbReference>
<dbReference type="GO" id="GO:0004349">
    <property type="term" value="F:glutamate 5-kinase activity"/>
    <property type="evidence" value="ECO:0007669"/>
    <property type="project" value="UniProtKB-EC"/>
</dbReference>
<dbReference type="Pfam" id="PF01472">
    <property type="entry name" value="PUA"/>
    <property type="match status" value="1"/>
</dbReference>
<dbReference type="InterPro" id="IPR019797">
    <property type="entry name" value="Glutamate_5-kinase_CS"/>
</dbReference>
<sequence>MENIRQDVIANAKTILIKVGSAVLTGSDGLDLKIIDSLVREMSCLAEAGHSIVLVTSGAIASGKHRLKITENLKSMPEKQAAAAIGQGRLMRIYSKSFEKNGHYVAQILLTLSDLTDRQRYLNIRNTLSTLIEWKTIPIINENDTVAVDEIKFGDNDNLAAMIANVIEADLFINLTSTDGLYDCNPTVSKKAKLIRVVNEISEDIESAATGETSSAGTGGMKSKIQAAKKVTAIGIPCIIAPGKKKNVLTEIMAGTEIGTLFLPMADRLNSKKYWIAFTLRTSGKLTIDEGAKKALLEKGKSLLPSGIVDVEGDFNLGDPVVCVDRKGVILAKGLVNFSSAEISKIKGLKTSQINQVLGHKDYDEVIHRDNLAITKQNIKNKG</sequence>
<evidence type="ECO:0000256" key="2">
    <source>
        <dbReference type="ARBA" id="ARBA00022605"/>
    </source>
</evidence>
<dbReference type="SUPFAM" id="SSF88697">
    <property type="entry name" value="PUA domain-like"/>
    <property type="match status" value="1"/>
</dbReference>
<proteinExistence type="inferred from homology"/>
<dbReference type="SMART" id="SM00359">
    <property type="entry name" value="PUA"/>
    <property type="match status" value="1"/>
</dbReference>
<keyword evidence="5" id="KW-0547">Nucleotide-binding</keyword>
<dbReference type="Gene3D" id="2.30.130.10">
    <property type="entry name" value="PUA domain"/>
    <property type="match status" value="1"/>
</dbReference>
<keyword evidence="2" id="KW-0028">Amino-acid biosynthesis</keyword>
<dbReference type="PANTHER" id="PTHR43654:SF1">
    <property type="entry name" value="ISOPENTENYL PHOSPHATE KINASE"/>
    <property type="match status" value="1"/>
</dbReference>
<dbReference type="InterPro" id="IPR015947">
    <property type="entry name" value="PUA-like_sf"/>
</dbReference>
<dbReference type="SUPFAM" id="SSF53633">
    <property type="entry name" value="Carbamate kinase-like"/>
    <property type="match status" value="1"/>
</dbReference>
<keyword evidence="3" id="KW-0641">Proline biosynthesis</keyword>
<dbReference type="InterPro" id="IPR011529">
    <property type="entry name" value="Glu_5kinase"/>
</dbReference>
<gene>
    <name evidence="9" type="ORF">ASZ90_007348</name>
</gene>
<evidence type="ECO:0000256" key="6">
    <source>
        <dbReference type="ARBA" id="ARBA00022777"/>
    </source>
</evidence>
<dbReference type="AlphaFoldDB" id="A0A0W8FPL6"/>
<feature type="domain" description="PUA" evidence="8">
    <location>
        <begin position="284"/>
        <end position="367"/>
    </location>
</feature>
<dbReference type="GO" id="GO:0005524">
    <property type="term" value="F:ATP binding"/>
    <property type="evidence" value="ECO:0007669"/>
    <property type="project" value="UniProtKB-KW"/>
</dbReference>
<dbReference type="EMBL" id="LNQE01000936">
    <property type="protein sequence ID" value="KUG22855.1"/>
    <property type="molecule type" value="Genomic_DNA"/>
</dbReference>